<accession>A0A7J9HVN4</accession>
<dbReference type="PANTHER" id="PTHR31973">
    <property type="entry name" value="POLYPROTEIN, PUTATIVE-RELATED"/>
    <property type="match status" value="1"/>
</dbReference>
<keyword evidence="2" id="KW-1185">Reference proteome</keyword>
<organism evidence="1 2">
    <name type="scientific">Gossypium harknessii</name>
    <dbReference type="NCBI Taxonomy" id="34285"/>
    <lineage>
        <taxon>Eukaryota</taxon>
        <taxon>Viridiplantae</taxon>
        <taxon>Streptophyta</taxon>
        <taxon>Embryophyta</taxon>
        <taxon>Tracheophyta</taxon>
        <taxon>Spermatophyta</taxon>
        <taxon>Magnoliopsida</taxon>
        <taxon>eudicotyledons</taxon>
        <taxon>Gunneridae</taxon>
        <taxon>Pentapetalae</taxon>
        <taxon>rosids</taxon>
        <taxon>malvids</taxon>
        <taxon>Malvales</taxon>
        <taxon>Malvaceae</taxon>
        <taxon>Malvoideae</taxon>
        <taxon>Gossypium</taxon>
    </lineage>
</organism>
<evidence type="ECO:0000313" key="1">
    <source>
        <dbReference type="EMBL" id="MBA0813890.1"/>
    </source>
</evidence>
<reference evidence="1 2" key="1">
    <citation type="journal article" date="2019" name="Genome Biol. Evol.">
        <title>Insights into the evolution of the New World diploid cottons (Gossypium, subgenus Houzingenia) based on genome sequencing.</title>
        <authorList>
            <person name="Grover C.E."/>
            <person name="Arick M.A. 2nd"/>
            <person name="Thrash A."/>
            <person name="Conover J.L."/>
            <person name="Sanders W.S."/>
            <person name="Peterson D.G."/>
            <person name="Frelichowski J.E."/>
            <person name="Scheffler J.A."/>
            <person name="Scheffler B.E."/>
            <person name="Wendel J.F."/>
        </authorList>
    </citation>
    <scope>NUCLEOTIDE SEQUENCE [LARGE SCALE GENOMIC DNA]</scope>
    <source>
        <strain evidence="1">0</strain>
        <tissue evidence="1">Leaf</tissue>
    </source>
</reference>
<evidence type="ECO:0000313" key="2">
    <source>
        <dbReference type="Proteomes" id="UP000593560"/>
    </source>
</evidence>
<dbReference type="OrthoDB" id="1750715at2759"/>
<sequence>MKWTMLRLQLNEHGSLVGFNEDEEYEDECRRQRKFLKNESKRVVVRCIASPNYPWRILASYNPIAKYLQVKTFQEKHHCLGSFENKMMIATMIAQHFEAIINDHFKMKLRKIQRRCASEMHVN</sequence>
<dbReference type="AlphaFoldDB" id="A0A7J9HVN4"/>
<comment type="caution">
    <text evidence="1">The sequence shown here is derived from an EMBL/GenBank/DDBJ whole genome shotgun (WGS) entry which is preliminary data.</text>
</comment>
<dbReference type="EMBL" id="JABFAD010000011">
    <property type="protein sequence ID" value="MBA0813890.1"/>
    <property type="molecule type" value="Genomic_DNA"/>
</dbReference>
<protein>
    <submittedName>
        <fullName evidence="1">Uncharacterized protein</fullName>
    </submittedName>
</protein>
<proteinExistence type="predicted"/>
<name>A0A7J9HVN4_9ROSI</name>
<dbReference type="PANTHER" id="PTHR31973:SF187">
    <property type="entry name" value="MUTATOR TRANSPOSASE MUDRA PROTEIN"/>
    <property type="match status" value="1"/>
</dbReference>
<dbReference type="Proteomes" id="UP000593560">
    <property type="component" value="Unassembled WGS sequence"/>
</dbReference>
<gene>
    <name evidence="1" type="ORF">Gohar_027708</name>
</gene>
<feature type="non-terminal residue" evidence="1">
    <location>
        <position position="1"/>
    </location>
</feature>